<evidence type="ECO:0000313" key="2">
    <source>
        <dbReference type="Proteomes" id="UP000069902"/>
    </source>
</evidence>
<dbReference type="InParanoid" id="A0A0U5JAN2"/>
<dbReference type="PATRIC" id="fig|389348.3.peg.1397"/>
<keyword evidence="2" id="KW-1185">Reference proteome</keyword>
<dbReference type="PANTHER" id="PTHR47515:SF1">
    <property type="entry name" value="BLR2054 PROTEIN"/>
    <property type="match status" value="1"/>
</dbReference>
<protein>
    <submittedName>
        <fullName evidence="1">Putative transposase remnant</fullName>
    </submittedName>
</protein>
<dbReference type="Proteomes" id="UP000069902">
    <property type="component" value="Chromosome cPNK"/>
</dbReference>
<sequence>MSDRLANGKKIRLVNIVDEFTRESLKIFVDTSLSGLRVVMELEELIKTEDALNKS</sequence>
<reference evidence="2" key="1">
    <citation type="submission" date="2015-09" db="EMBL/GenBank/DDBJ databases">
        <authorList>
            <person name="Bertelli C."/>
        </authorList>
    </citation>
    <scope>NUCLEOTIDE SEQUENCE [LARGE SCALE GENOMIC DNA]</scope>
    <source>
        <strain evidence="2">KNic</strain>
    </source>
</reference>
<evidence type="ECO:0000313" key="1">
    <source>
        <dbReference type="EMBL" id="CUI16872.1"/>
    </source>
</evidence>
<dbReference type="KEGG" id="pnl:PNK_1255"/>
<organism evidence="1 2">
    <name type="scientific">Candidatus Protochlamydia naegleriophila</name>
    <dbReference type="NCBI Taxonomy" id="389348"/>
    <lineage>
        <taxon>Bacteria</taxon>
        <taxon>Pseudomonadati</taxon>
        <taxon>Chlamydiota</taxon>
        <taxon>Chlamydiia</taxon>
        <taxon>Parachlamydiales</taxon>
        <taxon>Parachlamydiaceae</taxon>
        <taxon>Candidatus Protochlamydia</taxon>
    </lineage>
</organism>
<gene>
    <name evidence="1" type="ORF">PNK_1255</name>
</gene>
<name>A0A0U5JAN2_9BACT</name>
<dbReference type="AlphaFoldDB" id="A0A0U5JAN2"/>
<dbReference type="PANTHER" id="PTHR47515">
    <property type="entry name" value="LOW CALCIUM RESPONSE LOCUS PROTEIN T"/>
    <property type="match status" value="1"/>
</dbReference>
<proteinExistence type="predicted"/>
<dbReference type="EMBL" id="LN879502">
    <property type="protein sequence ID" value="CUI16872.1"/>
    <property type="molecule type" value="Genomic_DNA"/>
</dbReference>
<accession>A0A0U5JAN2</accession>